<feature type="compositionally biased region" description="Basic and acidic residues" evidence="1">
    <location>
        <begin position="8"/>
        <end position="19"/>
    </location>
</feature>
<comment type="caution">
    <text evidence="3">The sequence shown here is derived from an EMBL/GenBank/DDBJ whole genome shotgun (WGS) entry which is preliminary data.</text>
</comment>
<reference evidence="3 4" key="1">
    <citation type="submission" date="2020-02" db="EMBL/GenBank/DDBJ databases">
        <title>Whole-genome analyses of novel actinobacteria.</title>
        <authorList>
            <person name="Sahin N."/>
            <person name="Tokatli A."/>
        </authorList>
    </citation>
    <scope>NUCLEOTIDE SEQUENCE [LARGE SCALE GENOMIC DNA]</scope>
    <source>
        <strain evidence="3 4">YC504</strain>
    </source>
</reference>
<dbReference type="EMBL" id="JAAKZW010000003">
    <property type="protein sequence ID" value="NGO74411.1"/>
    <property type="molecule type" value="Genomic_DNA"/>
</dbReference>
<dbReference type="InterPro" id="IPR036661">
    <property type="entry name" value="Luciferase-like_sf"/>
</dbReference>
<evidence type="ECO:0000256" key="1">
    <source>
        <dbReference type="SAM" id="MobiDB-lite"/>
    </source>
</evidence>
<dbReference type="GO" id="GO:0016705">
    <property type="term" value="F:oxidoreductase activity, acting on paired donors, with incorporation or reduction of molecular oxygen"/>
    <property type="evidence" value="ECO:0007669"/>
    <property type="project" value="InterPro"/>
</dbReference>
<dbReference type="InterPro" id="IPR050564">
    <property type="entry name" value="F420-G6PD/mer"/>
</dbReference>
<feature type="domain" description="Luciferase-like" evidence="2">
    <location>
        <begin position="40"/>
        <end position="342"/>
    </location>
</feature>
<dbReference type="Gene3D" id="3.20.20.30">
    <property type="entry name" value="Luciferase-like domain"/>
    <property type="match status" value="1"/>
</dbReference>
<dbReference type="PANTHER" id="PTHR43244">
    <property type="match status" value="1"/>
</dbReference>
<dbReference type="EC" id="1.-.-.-" evidence="3"/>
<dbReference type="SUPFAM" id="SSF51679">
    <property type="entry name" value="Bacterial luciferase-like"/>
    <property type="match status" value="1"/>
</dbReference>
<accession>A0A6G4XCN7</accession>
<dbReference type="InterPro" id="IPR011251">
    <property type="entry name" value="Luciferase-like_dom"/>
</dbReference>
<evidence type="ECO:0000313" key="4">
    <source>
        <dbReference type="Proteomes" id="UP000481109"/>
    </source>
</evidence>
<sequence length="373" mass="40216">MGRRRRDGRSARHGGERSRVAGRRKVVTRHLPVDTQLVAALGEEGVAARRLKEQGFDGAFTFEGGHDVFFPLVTAAREGVGLDLMTNIAVALPRSPVHLAHAAWDLQQLSGGRFRLGLGSQVKAHVTRRYGSRFDPPVGRMREWVRATRAVLDSWAGGEPLAYEGTYTSHTLMPPTFRPEPSPHPVPPVLLAALGPRMTAAAGEVADGLLVMPFNSAQHVRERTLPALAEGLAAAGRPRLGAAGDTFEVVGEVIVGCARDERELAQATAGVRRLLAFYASTPAYRPVLNVHGWGELQPELQKLTRAGRWDQLPEAIDDTMLHTLAAVGSPKDVAAEIHARWQGVATRLAFYQPYSAQPDTTGELLAAIRAGGG</sequence>
<dbReference type="PANTHER" id="PTHR43244:SF2">
    <property type="entry name" value="CONSERVED HYPOTHETICAL ALANINE AND PROLINE-RICH PROTEIN"/>
    <property type="match status" value="1"/>
</dbReference>
<dbReference type="Pfam" id="PF00296">
    <property type="entry name" value="Bac_luciferase"/>
    <property type="match status" value="1"/>
</dbReference>
<keyword evidence="4" id="KW-1185">Reference proteome</keyword>
<gene>
    <name evidence="3" type="ORF">G6045_01745</name>
</gene>
<organism evidence="3 4">
    <name type="scientific">Streptomyces mesophilus</name>
    <dbReference type="NCBI Taxonomy" id="1775132"/>
    <lineage>
        <taxon>Bacteria</taxon>
        <taxon>Bacillati</taxon>
        <taxon>Actinomycetota</taxon>
        <taxon>Actinomycetes</taxon>
        <taxon>Kitasatosporales</taxon>
        <taxon>Streptomycetaceae</taxon>
        <taxon>Streptomyces</taxon>
    </lineage>
</organism>
<dbReference type="CDD" id="cd01097">
    <property type="entry name" value="Tetrahydromethanopterin_reductase"/>
    <property type="match status" value="1"/>
</dbReference>
<dbReference type="AlphaFoldDB" id="A0A6G4XCN7"/>
<protein>
    <submittedName>
        <fullName evidence="3">TIGR03617 family F420-dependent LLM class oxidoreductase</fullName>
        <ecNumber evidence="3">1.-.-.-</ecNumber>
    </submittedName>
</protein>
<feature type="region of interest" description="Disordered" evidence="1">
    <location>
        <begin position="1"/>
        <end position="23"/>
    </location>
</feature>
<dbReference type="InterPro" id="IPR019919">
    <property type="entry name" value="Lucif-like_OxRdtase_MSMEG_2256"/>
</dbReference>
<dbReference type="Proteomes" id="UP000481109">
    <property type="component" value="Unassembled WGS sequence"/>
</dbReference>
<name>A0A6G4XCN7_9ACTN</name>
<keyword evidence="3" id="KW-0560">Oxidoreductase</keyword>
<evidence type="ECO:0000313" key="3">
    <source>
        <dbReference type="EMBL" id="NGO74411.1"/>
    </source>
</evidence>
<evidence type="ECO:0000259" key="2">
    <source>
        <dbReference type="Pfam" id="PF00296"/>
    </source>
</evidence>
<dbReference type="NCBIfam" id="TIGR03617">
    <property type="entry name" value="F420_MSMEG_2256"/>
    <property type="match status" value="1"/>
</dbReference>
<proteinExistence type="predicted"/>